<organism evidence="3 4">
    <name type="scientific">Pleodorina starrii</name>
    <dbReference type="NCBI Taxonomy" id="330485"/>
    <lineage>
        <taxon>Eukaryota</taxon>
        <taxon>Viridiplantae</taxon>
        <taxon>Chlorophyta</taxon>
        <taxon>core chlorophytes</taxon>
        <taxon>Chlorophyceae</taxon>
        <taxon>CS clade</taxon>
        <taxon>Chlamydomonadales</taxon>
        <taxon>Volvocaceae</taxon>
        <taxon>Pleodorina</taxon>
    </lineage>
</organism>
<feature type="region of interest" description="Disordered" evidence="2">
    <location>
        <begin position="206"/>
        <end position="261"/>
    </location>
</feature>
<evidence type="ECO:0000256" key="2">
    <source>
        <dbReference type="SAM" id="MobiDB-lite"/>
    </source>
</evidence>
<dbReference type="InterPro" id="IPR040091">
    <property type="entry name" value="LRRC56"/>
</dbReference>
<feature type="region of interest" description="Disordered" evidence="2">
    <location>
        <begin position="682"/>
        <end position="706"/>
    </location>
</feature>
<feature type="compositionally biased region" description="Gly residues" evidence="2">
    <location>
        <begin position="425"/>
        <end position="435"/>
    </location>
</feature>
<gene>
    <name evidence="3" type="primary">PLEST005647</name>
    <name evidence="3" type="ORF">PLESTB_001555000</name>
</gene>
<feature type="region of interest" description="Disordered" evidence="2">
    <location>
        <begin position="747"/>
        <end position="940"/>
    </location>
</feature>
<evidence type="ECO:0000313" key="3">
    <source>
        <dbReference type="EMBL" id="GLC59928.1"/>
    </source>
</evidence>
<feature type="compositionally biased region" description="Gly residues" evidence="2">
    <location>
        <begin position="865"/>
        <end position="875"/>
    </location>
</feature>
<feature type="region of interest" description="Disordered" evidence="2">
    <location>
        <begin position="1"/>
        <end position="20"/>
    </location>
</feature>
<dbReference type="InterPro" id="IPR032675">
    <property type="entry name" value="LRR_dom_sf"/>
</dbReference>
<feature type="region of interest" description="Disordered" evidence="2">
    <location>
        <begin position="405"/>
        <end position="454"/>
    </location>
</feature>
<comment type="subcellular location">
    <subcellularLocation>
        <location evidence="1">Cytoplasm</location>
        <location evidence="1">Cytoskeleton</location>
        <location evidence="1">Cilium axoneme</location>
    </subcellularLocation>
</comment>
<dbReference type="PANTHER" id="PTHR22708:SF0">
    <property type="entry name" value="LEUCINE-RICH REPEAT-CONTAINING PROTEIN 56"/>
    <property type="match status" value="1"/>
</dbReference>
<feature type="compositionally biased region" description="Low complexity" evidence="2">
    <location>
        <begin position="828"/>
        <end position="846"/>
    </location>
</feature>
<feature type="region of interest" description="Disordered" evidence="2">
    <location>
        <begin position="342"/>
        <end position="386"/>
    </location>
</feature>
<dbReference type="SUPFAM" id="SSF52058">
    <property type="entry name" value="L domain-like"/>
    <property type="match status" value="1"/>
</dbReference>
<dbReference type="PANTHER" id="PTHR22708">
    <property type="entry name" value="LEUCINE-RICH REPEAT-CONTAINING PROTEIN 56"/>
    <property type="match status" value="1"/>
</dbReference>
<keyword evidence="4" id="KW-1185">Reference proteome</keyword>
<sequence>MELPAATNATMDFDRENPSPLARLPGGADANWLGWSSPELETAYLQQLAGVERLEDATSLQLVVNTAAGGSVAHLGATLPNLLELNLNGSSLDSLRDVGTGFRLLQVLWVSRCGLKALDGLNGLPSLRELYAAYNDIADLQPVDSCQQLEILDVECNCIPDTDAVLYLAACANLQTLTMAGNPAADKPGYRQAICGALPSLHSLDDQPVTAADRGGARQNGDAAGARSGGGAGPRPPGDGLLLPPSPHRRTSLDAGGGGSAADADEEVAFVVAGIKHARVGVDSQEFREIEMSLLVATADGTDVQLDVVRPGTSTMLPASAGTWVRTLRSSREGSLAALRAAASAAGRTGTHSPASPLSASPIDSRPSSSQQQRGGSAPAAAAAAAPTAERWAVPAGPGAAYGMSGGGGSAAGAGTWRPSSGTGILMGGSGGGAAASGTIDSPMRPGSGGYRLGTGRPYSARPGTAASFSARIGTSASTGAAPASAAVGLYWAKNRIGGGSAAGAAGGGVDGGGAAAGGAADEDVVASSSKLTLGSDTTFGGSFARDLRKWKGAAVRATAAAAGGGGNALSSTLLRGGQLDPRALLEELKRWKLETADKVLFVDPDEAASSEGWAGADGQDLAGSGRLSGGAAAAAATSGCQADILRVSASQDGAGPELAAAFGVGLAGLAFLDSNGAEGCGGGGGAAPDSPLQPPRPPPGAAAAGRRKTVLAKVLRDIAADTIGGSGVCISEILAGLRPVHEPPLYGSGGDSHAPAVAWGPAGGERSGEVKALGGSRERARDREREREKCGWGASTAATPTSGSHHHHQNHHHHHHHHHHHGHSKTSHGQQQQQPQQSSSSQGAGQRPGSARSVCSAASSGQSDSGGGAGGAQGPGTQLSSRPGSREEQQALAVGASGGGGGSGGGAALQRQRSASGRAPGLPTGPSAPSAAAAGHRVATAAGEVDVRASNPSPAFRVGG</sequence>
<feature type="compositionally biased region" description="Pro residues" evidence="2">
    <location>
        <begin position="692"/>
        <end position="701"/>
    </location>
</feature>
<comment type="caution">
    <text evidence="3">The sequence shown here is derived from an EMBL/GenBank/DDBJ whole genome shotgun (WGS) entry which is preliminary data.</text>
</comment>
<dbReference type="Gene3D" id="3.80.10.10">
    <property type="entry name" value="Ribonuclease Inhibitor"/>
    <property type="match status" value="1"/>
</dbReference>
<feature type="compositionally biased region" description="Basic and acidic residues" evidence="2">
    <location>
        <begin position="777"/>
        <end position="791"/>
    </location>
</feature>
<accession>A0A9W6BXJ2</accession>
<reference evidence="3 4" key="1">
    <citation type="journal article" date="2023" name="Commun. Biol.">
        <title>Reorganization of the ancestral sex-determining regions during the evolution of trioecy in Pleodorina starrii.</title>
        <authorList>
            <person name="Takahashi K."/>
            <person name="Suzuki S."/>
            <person name="Kawai-Toyooka H."/>
            <person name="Yamamoto K."/>
            <person name="Hamaji T."/>
            <person name="Ootsuki R."/>
            <person name="Yamaguchi H."/>
            <person name="Kawachi M."/>
            <person name="Higashiyama T."/>
            <person name="Nozaki H."/>
        </authorList>
    </citation>
    <scope>NUCLEOTIDE SEQUENCE [LARGE SCALE GENOMIC DNA]</scope>
    <source>
        <strain evidence="3 4">NIES-4479</strain>
    </source>
</reference>
<feature type="compositionally biased region" description="Low complexity" evidence="2">
    <location>
        <begin position="359"/>
        <end position="386"/>
    </location>
</feature>
<proteinExistence type="predicted"/>
<name>A0A9W6BXJ2_9CHLO</name>
<feature type="compositionally biased region" description="Gly residues" evidence="2">
    <location>
        <begin position="897"/>
        <end position="908"/>
    </location>
</feature>
<protein>
    <submittedName>
        <fullName evidence="3">Uncharacterized protein</fullName>
    </submittedName>
</protein>
<dbReference type="EMBL" id="BRXU01000031">
    <property type="protein sequence ID" value="GLC59928.1"/>
    <property type="molecule type" value="Genomic_DNA"/>
</dbReference>
<dbReference type="Proteomes" id="UP001165080">
    <property type="component" value="Unassembled WGS sequence"/>
</dbReference>
<evidence type="ECO:0000313" key="4">
    <source>
        <dbReference type="Proteomes" id="UP001165080"/>
    </source>
</evidence>
<evidence type="ECO:0000256" key="1">
    <source>
        <dbReference type="ARBA" id="ARBA00004430"/>
    </source>
</evidence>
<feature type="compositionally biased region" description="Basic residues" evidence="2">
    <location>
        <begin position="805"/>
        <end position="827"/>
    </location>
</feature>
<dbReference type="AlphaFoldDB" id="A0A9W6BXJ2"/>
<dbReference type="GO" id="GO:0005930">
    <property type="term" value="C:axoneme"/>
    <property type="evidence" value="ECO:0007669"/>
    <property type="project" value="UniProtKB-SubCell"/>
</dbReference>
<feature type="compositionally biased region" description="Low complexity" evidence="2">
    <location>
        <begin position="920"/>
        <end position="940"/>
    </location>
</feature>